<evidence type="ECO:0000256" key="5">
    <source>
        <dbReference type="ARBA" id="ARBA00022989"/>
    </source>
</evidence>
<feature type="transmembrane region" description="Helical" evidence="8">
    <location>
        <begin position="625"/>
        <end position="645"/>
    </location>
</feature>
<evidence type="ECO:0000256" key="3">
    <source>
        <dbReference type="ARBA" id="ARBA00022692"/>
    </source>
</evidence>
<dbReference type="AlphaFoldDB" id="A0A3N6LYW9"/>
<keyword evidence="2" id="KW-0813">Transport</keyword>
<dbReference type="Proteomes" id="UP000282323">
    <property type="component" value="Unassembled WGS sequence"/>
</dbReference>
<keyword evidence="11" id="KW-1185">Reference proteome</keyword>
<feature type="transmembrane region" description="Helical" evidence="8">
    <location>
        <begin position="665"/>
        <end position="685"/>
    </location>
</feature>
<organism evidence="10 11">
    <name type="scientific">Natrarchaeobius chitinivorans</name>
    <dbReference type="NCBI Taxonomy" id="1679083"/>
    <lineage>
        <taxon>Archaea</taxon>
        <taxon>Methanobacteriati</taxon>
        <taxon>Methanobacteriota</taxon>
        <taxon>Stenosarchaea group</taxon>
        <taxon>Halobacteria</taxon>
        <taxon>Halobacteriales</taxon>
        <taxon>Natrialbaceae</taxon>
        <taxon>Natrarchaeobius</taxon>
    </lineage>
</organism>
<dbReference type="PANTHER" id="PTHR43652:SF2">
    <property type="entry name" value="BASIC AMINO ACID ANTIPORTER YFCC-RELATED"/>
    <property type="match status" value="1"/>
</dbReference>
<evidence type="ECO:0000256" key="7">
    <source>
        <dbReference type="SAM" id="MobiDB-lite"/>
    </source>
</evidence>
<feature type="transmembrane region" description="Helical" evidence="8">
    <location>
        <begin position="541"/>
        <end position="560"/>
    </location>
</feature>
<name>A0A3N6LYW9_NATCH</name>
<dbReference type="EMBL" id="REGA01000004">
    <property type="protein sequence ID" value="RQG96063.1"/>
    <property type="molecule type" value="Genomic_DNA"/>
</dbReference>
<dbReference type="InterPro" id="IPR051679">
    <property type="entry name" value="DASS-Related_Transporters"/>
</dbReference>
<dbReference type="PANTHER" id="PTHR43652">
    <property type="entry name" value="BASIC AMINO ACID ANTIPORTER YFCC-RELATED"/>
    <property type="match status" value="1"/>
</dbReference>
<evidence type="ECO:0000313" key="10">
    <source>
        <dbReference type="EMBL" id="RQG96063.1"/>
    </source>
</evidence>
<feature type="transmembrane region" description="Helical" evidence="8">
    <location>
        <begin position="599"/>
        <end position="618"/>
    </location>
</feature>
<feature type="transmembrane region" description="Helical" evidence="8">
    <location>
        <begin position="185"/>
        <end position="206"/>
    </location>
</feature>
<proteinExistence type="predicted"/>
<feature type="domain" description="RCK C-terminal" evidence="9">
    <location>
        <begin position="385"/>
        <end position="469"/>
    </location>
</feature>
<dbReference type="Pfam" id="PF03600">
    <property type="entry name" value="CitMHS"/>
    <property type="match status" value="1"/>
</dbReference>
<dbReference type="GO" id="GO:0008324">
    <property type="term" value="F:monoatomic cation transmembrane transporter activity"/>
    <property type="evidence" value="ECO:0007669"/>
    <property type="project" value="InterPro"/>
</dbReference>
<dbReference type="Gene3D" id="3.30.70.1450">
    <property type="entry name" value="Regulator of K+ conductance, C-terminal domain"/>
    <property type="match status" value="2"/>
</dbReference>
<feature type="transmembrane region" description="Helical" evidence="8">
    <location>
        <begin position="12"/>
        <end position="29"/>
    </location>
</feature>
<dbReference type="GO" id="GO:0005886">
    <property type="term" value="C:plasma membrane"/>
    <property type="evidence" value="ECO:0007669"/>
    <property type="project" value="TreeGrafter"/>
</dbReference>
<protein>
    <submittedName>
        <fullName evidence="10">SLC13 family permease</fullName>
    </submittedName>
</protein>
<keyword evidence="5 8" id="KW-1133">Transmembrane helix</keyword>
<dbReference type="InterPro" id="IPR036721">
    <property type="entry name" value="RCK_C_sf"/>
</dbReference>
<feature type="transmembrane region" description="Helical" evidence="8">
    <location>
        <begin position="36"/>
        <end position="54"/>
    </location>
</feature>
<evidence type="ECO:0000256" key="8">
    <source>
        <dbReference type="SAM" id="Phobius"/>
    </source>
</evidence>
<feature type="region of interest" description="Disordered" evidence="7">
    <location>
        <begin position="271"/>
        <end position="348"/>
    </location>
</feature>
<keyword evidence="3 8" id="KW-0812">Transmembrane</keyword>
<evidence type="ECO:0000256" key="4">
    <source>
        <dbReference type="ARBA" id="ARBA00022737"/>
    </source>
</evidence>
<evidence type="ECO:0000256" key="1">
    <source>
        <dbReference type="ARBA" id="ARBA00004141"/>
    </source>
</evidence>
<keyword evidence="6 8" id="KW-0472">Membrane</keyword>
<dbReference type="PROSITE" id="PS51202">
    <property type="entry name" value="RCK_C"/>
    <property type="match status" value="1"/>
</dbReference>
<dbReference type="RefSeq" id="WP_124195052.1">
    <property type="nucleotide sequence ID" value="NZ_REGA01000004.1"/>
</dbReference>
<evidence type="ECO:0000256" key="2">
    <source>
        <dbReference type="ARBA" id="ARBA00022448"/>
    </source>
</evidence>
<dbReference type="OrthoDB" id="21388at2157"/>
<feature type="transmembrane region" description="Helical" evidence="8">
    <location>
        <begin position="499"/>
        <end position="529"/>
    </location>
</feature>
<dbReference type="InterPro" id="IPR006037">
    <property type="entry name" value="RCK_C"/>
</dbReference>
<dbReference type="InterPro" id="IPR004680">
    <property type="entry name" value="Cit_transptr-like_dom"/>
</dbReference>
<keyword evidence="4" id="KW-0677">Repeat</keyword>
<dbReference type="GO" id="GO:0006813">
    <property type="term" value="P:potassium ion transport"/>
    <property type="evidence" value="ECO:0007669"/>
    <property type="project" value="InterPro"/>
</dbReference>
<gene>
    <name evidence="10" type="ORF">EA473_07105</name>
</gene>
<reference evidence="10 11" key="1">
    <citation type="submission" date="2018-10" db="EMBL/GenBank/DDBJ databases">
        <title>Natrarchaeobius chitinivorans gen. nov., sp. nov., and Natrarchaeobius haloalkaliphilus sp. nov., alkaliphilic, chitin-utilizing haloarchaea from hypersaline alkaline lakes.</title>
        <authorList>
            <person name="Sorokin D.Y."/>
            <person name="Elcheninov A.G."/>
            <person name="Kostrikina N.A."/>
            <person name="Bale N.J."/>
            <person name="Sinninghe Damste J.S."/>
            <person name="Khijniak T.V."/>
            <person name="Kublanov I.V."/>
            <person name="Toshchakov S.V."/>
        </authorList>
    </citation>
    <scope>NUCLEOTIDE SEQUENCE [LARGE SCALE GENOMIC DNA]</scope>
    <source>
        <strain evidence="10 11">AArcht4T</strain>
    </source>
</reference>
<feature type="transmembrane region" description="Helical" evidence="8">
    <location>
        <begin position="147"/>
        <end position="165"/>
    </location>
</feature>
<evidence type="ECO:0000256" key="6">
    <source>
        <dbReference type="ARBA" id="ARBA00023136"/>
    </source>
</evidence>
<feature type="transmembrane region" description="Helical" evidence="8">
    <location>
        <begin position="60"/>
        <end position="81"/>
    </location>
</feature>
<dbReference type="Pfam" id="PF02080">
    <property type="entry name" value="TrkA_C"/>
    <property type="match status" value="1"/>
</dbReference>
<evidence type="ECO:0000259" key="9">
    <source>
        <dbReference type="PROSITE" id="PS51202"/>
    </source>
</evidence>
<accession>A0A3N6LYW9</accession>
<comment type="caution">
    <text evidence="10">The sequence shown here is derived from an EMBL/GenBank/DDBJ whole genome shotgun (WGS) entry which is preliminary data.</text>
</comment>
<dbReference type="SUPFAM" id="SSF116726">
    <property type="entry name" value="TrkA C-terminal domain-like"/>
    <property type="match status" value="1"/>
</dbReference>
<sequence length="687" mass="72779">MIGTFGTDLSTGAIVVFALIAVALALFVTEAISTDVTAIGIIVSLAALEPLTGVGHRTAISGFASTATITIVAMYMLSAGIQRTGLVQRLGASLAKVTRGSERRALAATIATTGPIAGFINNTPVVAIFIPMISELAEKIGISPSKLLLPLSYAAILGGTLTLIGTSTNLLASEFAVELLGRSPLGMFEFAGLGLVILIVGLTYLMTVGRWLTPARVPVDADLVEEFDLEDYLTHVRVRSTSTPVGLTVRELEDRIEAKVRILQLRREADLRSTDEGRSGETVASESNPTGAPDRLLEYDGDVLDEPSTVTERDREDGPIEPELSSEAVQSLEPTTEETESVVSVDPDQQIREGDVLTVHGNLQAVNRFVGTHGLRQLVRNPVTEDTFDESAGNDLLAKVVVSTESAFVGDRIADTHLRKIYRTTVLAVRREGELLRTDLANLRLQPGDLLLVQTVPEAIEYFAGTNDLIVVDEDAFDRLLEQDVDEVAPLSPKTPLTIAIMAGVVGTAALGLVSIVIAALAGVFAMIVTGCLSTSDAYDAVSWNVIFLLAGVIPLGIALEETGGSQFIASSLVATGDVLPLVLVLLLFYIVTGLLANVITPVATIVLMIPIAVDAASRLGVSEFSFLIAVMFASATSFMTPVGYQTNLMVYGPGGYEFTDFLKVGAPLQFLLALVTTAGIVLIWGL</sequence>
<comment type="subcellular location">
    <subcellularLocation>
        <location evidence="1">Membrane</location>
        <topology evidence="1">Multi-pass membrane protein</topology>
    </subcellularLocation>
</comment>
<evidence type="ECO:0000313" key="11">
    <source>
        <dbReference type="Proteomes" id="UP000282323"/>
    </source>
</evidence>